<name>A0A2C9D479_9HYPH</name>
<dbReference type="PRINTS" id="PR00344">
    <property type="entry name" value="BCTRLSENSOR"/>
</dbReference>
<gene>
    <name evidence="9" type="primary">pleC_2</name>
    <name evidence="9" type="ORF">HDIA_1553</name>
</gene>
<organism evidence="9 10">
    <name type="scientific">Hartmannibacter diazotrophicus</name>
    <dbReference type="NCBI Taxonomy" id="1482074"/>
    <lineage>
        <taxon>Bacteria</taxon>
        <taxon>Pseudomonadati</taxon>
        <taxon>Pseudomonadota</taxon>
        <taxon>Alphaproteobacteria</taxon>
        <taxon>Hyphomicrobiales</taxon>
        <taxon>Pleomorphomonadaceae</taxon>
        <taxon>Hartmannibacter</taxon>
    </lineage>
</organism>
<dbReference type="OrthoDB" id="9813151at2"/>
<dbReference type="InterPro" id="IPR036097">
    <property type="entry name" value="HisK_dim/P_sf"/>
</dbReference>
<comment type="catalytic activity">
    <reaction evidence="1">
        <text>ATP + protein L-histidine = ADP + protein N-phospho-L-histidine.</text>
        <dbReference type="EC" id="2.7.13.3"/>
    </reaction>
</comment>
<keyword evidence="3" id="KW-0597">Phosphoprotein</keyword>
<dbReference type="GO" id="GO:0005886">
    <property type="term" value="C:plasma membrane"/>
    <property type="evidence" value="ECO:0007669"/>
    <property type="project" value="TreeGrafter"/>
</dbReference>
<dbReference type="AlphaFoldDB" id="A0A2C9D479"/>
<dbReference type="SUPFAM" id="SSF55874">
    <property type="entry name" value="ATPase domain of HSP90 chaperone/DNA topoisomerase II/histidine kinase"/>
    <property type="match status" value="1"/>
</dbReference>
<evidence type="ECO:0000256" key="2">
    <source>
        <dbReference type="ARBA" id="ARBA00012438"/>
    </source>
</evidence>
<proteinExistence type="predicted"/>
<evidence type="ECO:0000256" key="6">
    <source>
        <dbReference type="SAM" id="MobiDB-lite"/>
    </source>
</evidence>
<dbReference type="SMART" id="SM00388">
    <property type="entry name" value="HisKA"/>
    <property type="match status" value="1"/>
</dbReference>
<keyword evidence="7" id="KW-1133">Transmembrane helix</keyword>
<dbReference type="Pfam" id="PF02518">
    <property type="entry name" value="HATPase_c"/>
    <property type="match status" value="1"/>
</dbReference>
<accession>A0A2C9D479</accession>
<dbReference type="PANTHER" id="PTHR43047">
    <property type="entry name" value="TWO-COMPONENT HISTIDINE PROTEIN KINASE"/>
    <property type="match status" value="1"/>
</dbReference>
<feature type="region of interest" description="Disordered" evidence="6">
    <location>
        <begin position="1"/>
        <end position="27"/>
    </location>
</feature>
<dbReference type="Gene3D" id="1.10.287.130">
    <property type="match status" value="1"/>
</dbReference>
<keyword evidence="4 9" id="KW-0808">Transferase</keyword>
<evidence type="ECO:0000256" key="4">
    <source>
        <dbReference type="ARBA" id="ARBA00022679"/>
    </source>
</evidence>
<evidence type="ECO:0000313" key="10">
    <source>
        <dbReference type="Proteomes" id="UP000223606"/>
    </source>
</evidence>
<dbReference type="EMBL" id="LT960614">
    <property type="protein sequence ID" value="SON55094.1"/>
    <property type="molecule type" value="Genomic_DNA"/>
</dbReference>
<dbReference type="InterPro" id="IPR005467">
    <property type="entry name" value="His_kinase_dom"/>
</dbReference>
<dbReference type="InterPro" id="IPR004358">
    <property type="entry name" value="Sig_transdc_His_kin-like_C"/>
</dbReference>
<dbReference type="CDD" id="cd00082">
    <property type="entry name" value="HisKA"/>
    <property type="match status" value="1"/>
</dbReference>
<keyword evidence="7" id="KW-0472">Membrane</keyword>
<evidence type="ECO:0000256" key="7">
    <source>
        <dbReference type="SAM" id="Phobius"/>
    </source>
</evidence>
<dbReference type="RefSeq" id="WP_099555659.1">
    <property type="nucleotide sequence ID" value="NZ_LT960614.1"/>
</dbReference>
<dbReference type="InterPro" id="IPR003661">
    <property type="entry name" value="HisK_dim/P_dom"/>
</dbReference>
<protein>
    <recommendedName>
        <fullName evidence="2">histidine kinase</fullName>
        <ecNumber evidence="2">2.7.13.3</ecNumber>
    </recommendedName>
</protein>
<feature type="compositionally biased region" description="Basic and acidic residues" evidence="6">
    <location>
        <begin position="9"/>
        <end position="27"/>
    </location>
</feature>
<dbReference type="KEGG" id="hdi:HDIA_1553"/>
<dbReference type="GO" id="GO:0000155">
    <property type="term" value="F:phosphorelay sensor kinase activity"/>
    <property type="evidence" value="ECO:0007669"/>
    <property type="project" value="InterPro"/>
</dbReference>
<dbReference type="Proteomes" id="UP000223606">
    <property type="component" value="Chromosome 1"/>
</dbReference>
<dbReference type="FunFam" id="3.30.565.10:FF:000006">
    <property type="entry name" value="Sensor histidine kinase WalK"/>
    <property type="match status" value="1"/>
</dbReference>
<keyword evidence="10" id="KW-1185">Reference proteome</keyword>
<evidence type="ECO:0000259" key="8">
    <source>
        <dbReference type="PROSITE" id="PS50109"/>
    </source>
</evidence>
<dbReference type="EC" id="2.7.13.3" evidence="2"/>
<dbReference type="SUPFAM" id="SSF47384">
    <property type="entry name" value="Homodimeric domain of signal transducing histidine kinase"/>
    <property type="match status" value="1"/>
</dbReference>
<dbReference type="InterPro" id="IPR036890">
    <property type="entry name" value="HATPase_C_sf"/>
</dbReference>
<feature type="transmembrane region" description="Helical" evidence="7">
    <location>
        <begin position="197"/>
        <end position="216"/>
    </location>
</feature>
<evidence type="ECO:0000313" key="9">
    <source>
        <dbReference type="EMBL" id="SON55094.1"/>
    </source>
</evidence>
<dbReference type="PANTHER" id="PTHR43047:SF72">
    <property type="entry name" value="OSMOSENSING HISTIDINE PROTEIN KINASE SLN1"/>
    <property type="match status" value="1"/>
</dbReference>
<feature type="domain" description="Histidine kinase" evidence="8">
    <location>
        <begin position="266"/>
        <end position="487"/>
    </location>
</feature>
<keyword evidence="7" id="KW-0812">Transmembrane</keyword>
<feature type="transmembrane region" description="Helical" evidence="7">
    <location>
        <begin position="149"/>
        <end position="167"/>
    </location>
</feature>
<dbReference type="PROSITE" id="PS50109">
    <property type="entry name" value="HIS_KIN"/>
    <property type="match status" value="1"/>
</dbReference>
<evidence type="ECO:0000256" key="5">
    <source>
        <dbReference type="ARBA" id="ARBA00022777"/>
    </source>
</evidence>
<evidence type="ECO:0000256" key="1">
    <source>
        <dbReference type="ARBA" id="ARBA00000085"/>
    </source>
</evidence>
<feature type="transmembrane region" description="Helical" evidence="7">
    <location>
        <begin position="60"/>
        <end position="81"/>
    </location>
</feature>
<dbReference type="SMART" id="SM00387">
    <property type="entry name" value="HATPase_c"/>
    <property type="match status" value="1"/>
</dbReference>
<dbReference type="Pfam" id="PF00512">
    <property type="entry name" value="HisKA"/>
    <property type="match status" value="1"/>
</dbReference>
<reference evidence="10" key="1">
    <citation type="submission" date="2017-09" db="EMBL/GenBank/DDBJ databases">
        <title>Genome sequence of Nannocystis excedens DSM 71.</title>
        <authorList>
            <person name="Blom J."/>
        </authorList>
    </citation>
    <scope>NUCLEOTIDE SEQUENCE [LARGE SCALE GENOMIC DNA]</scope>
    <source>
        <strain evidence="10">type strain: E19</strain>
    </source>
</reference>
<feature type="transmembrane region" description="Helical" evidence="7">
    <location>
        <begin position="126"/>
        <end position="143"/>
    </location>
</feature>
<feature type="transmembrane region" description="Helical" evidence="7">
    <location>
        <begin position="87"/>
        <end position="105"/>
    </location>
</feature>
<sequence length="505" mass="55535">MTDEIVGQTKDKTESNRLRAMRKRENSRAVKNVREKLSSSTGTRPAFDYELTLGYARHRVASWLPVSLLIVLLAFIGSHWYPPAATAVWAGIVFYVQSVHVLLCWRFTKQSPANVRLRVWRRRFHIGELLAGLSVAAVFALSPNDASVMVFHLATALFTIAVTAIIASNLPLAAAFGTVPIAMTATIVFALTNNFTATGMAVFVFAAEIFLILLSIRLNKSALAMLEHQAEKDALIAELEHAKAISDDSRRRSDEANLAKSRFLATMSHELRTPLNAILGFSEIMKGEVFGPIDNSHYKEYVADIHRSGEHLLNLINEILDLSRIEAGRYQLSEEAVRLTHVVEDCHHLVKLRAKNKSITIHEQFEPGLPKVWADERAIRQIVLNLLSNAVKFTPTNGEIAVKVGWTAGGGQYVSVSDNGPGIPEEEIPIVLSAFGQGSLAIKSAEQGTGLGLPICQALIQMHGGTFALKSKLREGTTVTITIPRARVLEAMPAIAEDDRQLRRA</sequence>
<dbReference type="Gene3D" id="3.30.565.10">
    <property type="entry name" value="Histidine kinase-like ATPase, C-terminal domain"/>
    <property type="match status" value="1"/>
</dbReference>
<keyword evidence="5" id="KW-0418">Kinase</keyword>
<dbReference type="InterPro" id="IPR003594">
    <property type="entry name" value="HATPase_dom"/>
</dbReference>
<dbReference type="GO" id="GO:0009927">
    <property type="term" value="F:histidine phosphotransfer kinase activity"/>
    <property type="evidence" value="ECO:0007669"/>
    <property type="project" value="TreeGrafter"/>
</dbReference>
<evidence type="ECO:0000256" key="3">
    <source>
        <dbReference type="ARBA" id="ARBA00022553"/>
    </source>
</evidence>